<gene>
    <name evidence="1" type="ORF">FJQ54_07175</name>
</gene>
<accession>A0A501XPA7</accession>
<dbReference type="OrthoDB" id="6896393at2"/>
<evidence type="ECO:0000313" key="1">
    <source>
        <dbReference type="EMBL" id="TPE62299.1"/>
    </source>
</evidence>
<sequence>MGAISMSVEFREMSAGLSADISGERDSLRNFVAIQDVPPQKTLFISVTGSVLVSNPGIDVTLNYTEPQGINSKILILEIDFLQRPGMWPQMLRWKTVSYVQMIHEYGQYESVYIRNGNGLSIEVTDRS</sequence>
<dbReference type="RefSeq" id="WP_140927725.1">
    <property type="nucleotide sequence ID" value="NZ_VFSU01000019.1"/>
</dbReference>
<proteinExistence type="predicted"/>
<protein>
    <submittedName>
        <fullName evidence="1">Uncharacterized protein</fullName>
    </submittedName>
</protein>
<name>A0A501XPA7_9SPHN</name>
<evidence type="ECO:0000313" key="2">
    <source>
        <dbReference type="Proteomes" id="UP000319897"/>
    </source>
</evidence>
<reference evidence="1 2" key="1">
    <citation type="submission" date="2019-06" db="EMBL/GenBank/DDBJ databases">
        <authorList>
            <person name="Lee I."/>
            <person name="Jang G.I."/>
            <person name="Hwang C.Y."/>
        </authorList>
    </citation>
    <scope>NUCLEOTIDE SEQUENCE [LARGE SCALE GENOMIC DNA]</scope>
    <source>
        <strain evidence="1 2">PAMC 28131</strain>
    </source>
</reference>
<dbReference type="AlphaFoldDB" id="A0A501XPA7"/>
<keyword evidence="2" id="KW-1185">Reference proteome</keyword>
<dbReference type="Proteomes" id="UP000319897">
    <property type="component" value="Unassembled WGS sequence"/>
</dbReference>
<organism evidence="1 2">
    <name type="scientific">Sandaracinobacter neustonicus</name>
    <dbReference type="NCBI Taxonomy" id="1715348"/>
    <lineage>
        <taxon>Bacteria</taxon>
        <taxon>Pseudomonadati</taxon>
        <taxon>Pseudomonadota</taxon>
        <taxon>Alphaproteobacteria</taxon>
        <taxon>Sphingomonadales</taxon>
        <taxon>Sphingosinicellaceae</taxon>
        <taxon>Sandaracinobacter</taxon>
    </lineage>
</organism>
<comment type="caution">
    <text evidence="1">The sequence shown here is derived from an EMBL/GenBank/DDBJ whole genome shotgun (WGS) entry which is preliminary data.</text>
</comment>
<dbReference type="EMBL" id="VFSU01000019">
    <property type="protein sequence ID" value="TPE62299.1"/>
    <property type="molecule type" value="Genomic_DNA"/>
</dbReference>